<dbReference type="CDD" id="cd06662">
    <property type="entry name" value="SURF1"/>
    <property type="match status" value="1"/>
</dbReference>
<evidence type="ECO:0000256" key="4">
    <source>
        <dbReference type="ARBA" id="ARBA00022989"/>
    </source>
</evidence>
<keyword evidence="3 6" id="KW-0812">Transmembrane</keyword>
<keyword evidence="9" id="KW-1185">Reference proteome</keyword>
<dbReference type="InterPro" id="IPR045214">
    <property type="entry name" value="Surf1/Surf4"/>
</dbReference>
<comment type="similarity">
    <text evidence="2 6">Belongs to the SURF1 family.</text>
</comment>
<evidence type="ECO:0000256" key="1">
    <source>
        <dbReference type="ARBA" id="ARBA00004370"/>
    </source>
</evidence>
<comment type="caution">
    <text evidence="8">The sequence shown here is derived from an EMBL/GenBank/DDBJ whole genome shotgun (WGS) entry which is preliminary data.</text>
</comment>
<keyword evidence="5 6" id="KW-0472">Membrane</keyword>
<dbReference type="PANTHER" id="PTHR23427">
    <property type="entry name" value="SURFEIT LOCUS PROTEIN"/>
    <property type="match status" value="1"/>
</dbReference>
<accession>A0ABV5LQP7</accession>
<dbReference type="Pfam" id="PF02104">
    <property type="entry name" value="SURF1"/>
    <property type="match status" value="1"/>
</dbReference>
<protein>
    <recommendedName>
        <fullName evidence="6">SURF1-like protein</fullName>
    </recommendedName>
</protein>
<evidence type="ECO:0000313" key="8">
    <source>
        <dbReference type="EMBL" id="MFB9376408.1"/>
    </source>
</evidence>
<proteinExistence type="inferred from homology"/>
<dbReference type="PROSITE" id="PS50895">
    <property type="entry name" value="SURF1"/>
    <property type="match status" value="1"/>
</dbReference>
<reference evidence="8 9" key="1">
    <citation type="submission" date="2024-09" db="EMBL/GenBank/DDBJ databases">
        <authorList>
            <person name="Sun Q."/>
            <person name="Mori K."/>
        </authorList>
    </citation>
    <scope>NUCLEOTIDE SEQUENCE [LARGE SCALE GENOMIC DNA]</scope>
    <source>
        <strain evidence="8 9">TISTR 1856</strain>
    </source>
</reference>
<gene>
    <name evidence="8" type="ORF">ACFFVI_05460</name>
</gene>
<dbReference type="PANTHER" id="PTHR23427:SF2">
    <property type="entry name" value="SURFEIT LOCUS PROTEIN 1"/>
    <property type="match status" value="1"/>
</dbReference>
<name>A0ABV5LQP7_9ACTN</name>
<dbReference type="EMBL" id="JBHMDM010000003">
    <property type="protein sequence ID" value="MFB9376408.1"/>
    <property type="molecule type" value="Genomic_DNA"/>
</dbReference>
<comment type="caution">
    <text evidence="6">Lacks conserved residue(s) required for the propagation of feature annotation.</text>
</comment>
<dbReference type="Proteomes" id="UP001589748">
    <property type="component" value="Unassembled WGS sequence"/>
</dbReference>
<feature type="compositionally biased region" description="Basic and acidic residues" evidence="7">
    <location>
        <begin position="295"/>
        <end position="317"/>
    </location>
</feature>
<evidence type="ECO:0000256" key="3">
    <source>
        <dbReference type="ARBA" id="ARBA00022692"/>
    </source>
</evidence>
<sequence>MRAGPDRGPRAVLALLREDRWRKGLALAVLVAVVCVLLGQWQWHRRAERLARNAPLVQNYDRSPTDLAAVLDEDGSPLAPGEAWTPVRVRGTYDQAGTLLVRNRPRDDTAGYDVLVPLVLDGGARLMVDRGWIPAGSGSERPDSVPAPPGGAVEVVARLRPWEEPRRGAAPTGQVPAVAEQAVRSALQTVSPGPAPLLGGYAVLAAESPGPAGDAPRPEVRPDVDEGPHLAYTVQWYGFALTALVVWVVAGRRELEQRALGAVPAGDGPDPGPAADLTDDDAAADRTAPDGAGPDGRRRREARAPRPRRRDLVRPGSDEEAEDAEAEAARRS</sequence>
<feature type="compositionally biased region" description="Low complexity" evidence="7">
    <location>
        <begin position="261"/>
        <end position="276"/>
    </location>
</feature>
<feature type="region of interest" description="Disordered" evidence="7">
    <location>
        <begin position="261"/>
        <end position="332"/>
    </location>
</feature>
<keyword evidence="6" id="KW-1003">Cell membrane</keyword>
<feature type="transmembrane region" description="Helical" evidence="6">
    <location>
        <begin position="25"/>
        <end position="43"/>
    </location>
</feature>
<dbReference type="RefSeq" id="WP_380138389.1">
    <property type="nucleotide sequence ID" value="NZ_JBHLUI010000009.1"/>
</dbReference>
<evidence type="ECO:0000313" key="9">
    <source>
        <dbReference type="Proteomes" id="UP001589748"/>
    </source>
</evidence>
<organism evidence="8 9">
    <name type="scientific">Kineococcus gynurae</name>
    <dbReference type="NCBI Taxonomy" id="452979"/>
    <lineage>
        <taxon>Bacteria</taxon>
        <taxon>Bacillati</taxon>
        <taxon>Actinomycetota</taxon>
        <taxon>Actinomycetes</taxon>
        <taxon>Kineosporiales</taxon>
        <taxon>Kineosporiaceae</taxon>
        <taxon>Kineococcus</taxon>
    </lineage>
</organism>
<evidence type="ECO:0000256" key="6">
    <source>
        <dbReference type="RuleBase" id="RU363076"/>
    </source>
</evidence>
<dbReference type="InterPro" id="IPR002994">
    <property type="entry name" value="Surf1/Shy1"/>
</dbReference>
<evidence type="ECO:0000256" key="7">
    <source>
        <dbReference type="SAM" id="MobiDB-lite"/>
    </source>
</evidence>
<comment type="subcellular location">
    <subcellularLocation>
        <location evidence="6">Cell membrane</location>
        <topology evidence="6">Multi-pass membrane protein</topology>
    </subcellularLocation>
    <subcellularLocation>
        <location evidence="1">Membrane</location>
    </subcellularLocation>
</comment>
<evidence type="ECO:0000256" key="2">
    <source>
        <dbReference type="ARBA" id="ARBA00007165"/>
    </source>
</evidence>
<keyword evidence="4 6" id="KW-1133">Transmembrane helix</keyword>
<evidence type="ECO:0000256" key="5">
    <source>
        <dbReference type="ARBA" id="ARBA00023136"/>
    </source>
</evidence>